<feature type="transmembrane region" description="Helical" evidence="5">
    <location>
        <begin position="156"/>
        <end position="173"/>
    </location>
</feature>
<dbReference type="SUPFAM" id="SSF103473">
    <property type="entry name" value="MFS general substrate transporter"/>
    <property type="match status" value="1"/>
</dbReference>
<dbReference type="GO" id="GO:0016020">
    <property type="term" value="C:membrane"/>
    <property type="evidence" value="ECO:0007669"/>
    <property type="project" value="UniProtKB-SubCell"/>
</dbReference>
<dbReference type="AlphaFoldDB" id="A0A8K0UGM9"/>
<dbReference type="Proteomes" id="UP000813824">
    <property type="component" value="Unassembled WGS sequence"/>
</dbReference>
<protein>
    <recommendedName>
        <fullName evidence="8">MFS general substrate transporter</fullName>
    </recommendedName>
</protein>
<feature type="transmembrane region" description="Helical" evidence="5">
    <location>
        <begin position="214"/>
        <end position="241"/>
    </location>
</feature>
<reference evidence="6" key="1">
    <citation type="journal article" date="2021" name="New Phytol.">
        <title>Evolutionary innovations through gain and loss of genes in the ectomycorrhizal Boletales.</title>
        <authorList>
            <person name="Wu G."/>
            <person name="Miyauchi S."/>
            <person name="Morin E."/>
            <person name="Kuo A."/>
            <person name="Drula E."/>
            <person name="Varga T."/>
            <person name="Kohler A."/>
            <person name="Feng B."/>
            <person name="Cao Y."/>
            <person name="Lipzen A."/>
            <person name="Daum C."/>
            <person name="Hundley H."/>
            <person name="Pangilinan J."/>
            <person name="Johnson J."/>
            <person name="Barry K."/>
            <person name="LaButti K."/>
            <person name="Ng V."/>
            <person name="Ahrendt S."/>
            <person name="Min B."/>
            <person name="Choi I.G."/>
            <person name="Park H."/>
            <person name="Plett J.M."/>
            <person name="Magnuson J."/>
            <person name="Spatafora J.W."/>
            <person name="Nagy L.G."/>
            <person name="Henrissat B."/>
            <person name="Grigoriev I.V."/>
            <person name="Yang Z.L."/>
            <person name="Xu J."/>
            <person name="Martin F.M."/>
        </authorList>
    </citation>
    <scope>NUCLEOTIDE SEQUENCE</scope>
    <source>
        <strain evidence="6">KKN 215</strain>
    </source>
</reference>
<evidence type="ECO:0000256" key="4">
    <source>
        <dbReference type="ARBA" id="ARBA00023136"/>
    </source>
</evidence>
<comment type="caution">
    <text evidence="6">The sequence shown here is derived from an EMBL/GenBank/DDBJ whole genome shotgun (WGS) entry which is preliminary data.</text>
</comment>
<name>A0A8K0UGM9_9AGAR</name>
<dbReference type="InterPro" id="IPR036259">
    <property type="entry name" value="MFS_trans_sf"/>
</dbReference>
<evidence type="ECO:0000313" key="7">
    <source>
        <dbReference type="Proteomes" id="UP000813824"/>
    </source>
</evidence>
<dbReference type="Gene3D" id="1.20.1250.20">
    <property type="entry name" value="MFS general substrate transporter like domains"/>
    <property type="match status" value="1"/>
</dbReference>
<keyword evidence="4 5" id="KW-0472">Membrane</keyword>
<evidence type="ECO:0000256" key="2">
    <source>
        <dbReference type="ARBA" id="ARBA00022692"/>
    </source>
</evidence>
<feature type="transmembrane region" description="Helical" evidence="5">
    <location>
        <begin position="284"/>
        <end position="305"/>
    </location>
</feature>
<keyword evidence="3 5" id="KW-1133">Transmembrane helix</keyword>
<evidence type="ECO:0000256" key="5">
    <source>
        <dbReference type="SAM" id="Phobius"/>
    </source>
</evidence>
<keyword evidence="2 5" id="KW-0812">Transmembrane</keyword>
<feature type="transmembrane region" description="Helical" evidence="5">
    <location>
        <begin position="85"/>
        <end position="103"/>
    </location>
</feature>
<dbReference type="InterPro" id="IPR011701">
    <property type="entry name" value="MFS"/>
</dbReference>
<accession>A0A8K0UGM9</accession>
<dbReference type="Pfam" id="PF07690">
    <property type="entry name" value="MFS_1"/>
    <property type="match status" value="1"/>
</dbReference>
<feature type="transmembrane region" description="Helical" evidence="5">
    <location>
        <begin position="253"/>
        <end position="272"/>
    </location>
</feature>
<feature type="transmembrane region" description="Helical" evidence="5">
    <location>
        <begin position="185"/>
        <end position="202"/>
    </location>
</feature>
<feature type="transmembrane region" description="Helical" evidence="5">
    <location>
        <begin position="400"/>
        <end position="421"/>
    </location>
</feature>
<feature type="transmembrane region" description="Helical" evidence="5">
    <location>
        <begin position="522"/>
        <end position="544"/>
    </location>
</feature>
<evidence type="ECO:0000256" key="3">
    <source>
        <dbReference type="ARBA" id="ARBA00022989"/>
    </source>
</evidence>
<evidence type="ECO:0008006" key="8">
    <source>
        <dbReference type="Google" id="ProtNLM"/>
    </source>
</evidence>
<proteinExistence type="predicted"/>
<dbReference type="OrthoDB" id="3026777at2759"/>
<dbReference type="PANTHER" id="PTHR23507:SF1">
    <property type="entry name" value="FI18259P1-RELATED"/>
    <property type="match status" value="1"/>
</dbReference>
<comment type="subcellular location">
    <subcellularLocation>
        <location evidence="1">Membrane</location>
        <topology evidence="1">Multi-pass membrane protein</topology>
    </subcellularLocation>
</comment>
<evidence type="ECO:0000313" key="6">
    <source>
        <dbReference type="EMBL" id="KAH8091030.1"/>
    </source>
</evidence>
<dbReference type="EMBL" id="JAEVFJ010000037">
    <property type="protein sequence ID" value="KAH8091030.1"/>
    <property type="molecule type" value="Genomic_DNA"/>
</dbReference>
<gene>
    <name evidence="6" type="ORF">BXZ70DRAFT_490940</name>
</gene>
<feature type="transmembrane region" description="Helical" evidence="5">
    <location>
        <begin position="556"/>
        <end position="577"/>
    </location>
</feature>
<dbReference type="GO" id="GO:0022857">
    <property type="term" value="F:transmembrane transporter activity"/>
    <property type="evidence" value="ECO:0007669"/>
    <property type="project" value="InterPro"/>
</dbReference>
<evidence type="ECO:0000256" key="1">
    <source>
        <dbReference type="ARBA" id="ARBA00004141"/>
    </source>
</evidence>
<feature type="transmembrane region" description="Helical" evidence="5">
    <location>
        <begin position="363"/>
        <end position="380"/>
    </location>
</feature>
<keyword evidence="7" id="KW-1185">Reference proteome</keyword>
<dbReference type="PANTHER" id="PTHR23507">
    <property type="entry name" value="ZGC:174356"/>
    <property type="match status" value="1"/>
</dbReference>
<sequence>MCLHQCSAAFTYNMIMNAPYDGPSRHPCRHTLTHAGAQSIMSVLRGSSSLPDGQVTAETVEQLEVRQFQTLAEERSNLRWYKRPSPWWVLIAIAASALSAAIWEISVMQIWTQVVCEYRGSTGGESPLSRLLEDNGEQLPCAADPEIIVAVTKLDIIYTLFRGVLGCLTTGWWTSLSDRIGRTRVLTIGVLGFLYVDLNAFIVAKAHNHLPGGYWWFVFGGLVEGLTGGIFTINATIYAYVADTVEPHRHAQVFSVFYGVLLAGFFTFRPIVSNIILGSAGGPLSGLCIAMVINSLYALLVWFALPESLTRAQRDHSRRLYQERVEEGNREAIHSPVLHWFKRIPCFSNPLSVLWTKRGDRSLLFMALSYGSLVLFVASTSYKFEYSSAVVRWTSEQIGYWMSTVEYTRAGFLVVLLPLLIKLFKPASQLPVTSDATETTPLRQGQKTPSSLYESIAFDLTVIRVSIIIEFLSMIAIPFTSNTLLFVAFAILGTFGSGHTPASQSVSFALYTQSGGTESGRLFGALAALQIFNYDLLAPALLSLTLVTTIPTAPTVIFFVASALVALSFIFTLYIHLPKSVQNA</sequence>
<organism evidence="6 7">
    <name type="scientific">Cristinia sonorae</name>
    <dbReference type="NCBI Taxonomy" id="1940300"/>
    <lineage>
        <taxon>Eukaryota</taxon>
        <taxon>Fungi</taxon>
        <taxon>Dikarya</taxon>
        <taxon>Basidiomycota</taxon>
        <taxon>Agaricomycotina</taxon>
        <taxon>Agaricomycetes</taxon>
        <taxon>Agaricomycetidae</taxon>
        <taxon>Agaricales</taxon>
        <taxon>Pleurotineae</taxon>
        <taxon>Stephanosporaceae</taxon>
        <taxon>Cristinia</taxon>
    </lineage>
</organism>